<evidence type="ECO:0000313" key="3">
    <source>
        <dbReference type="Proteomes" id="UP000807504"/>
    </source>
</evidence>
<reference evidence="2" key="1">
    <citation type="journal article" date="2020" name="bioRxiv">
        <title>Chromosome-level reference genome of the European wasp spider Argiope bruennichi: a resource for studies on range expansion and evolutionary adaptation.</title>
        <authorList>
            <person name="Sheffer M.M."/>
            <person name="Hoppe A."/>
            <person name="Krehenwinkel H."/>
            <person name="Uhl G."/>
            <person name="Kuss A.W."/>
            <person name="Jensen L."/>
            <person name="Jensen C."/>
            <person name="Gillespie R.G."/>
            <person name="Hoff K.J."/>
            <person name="Prost S."/>
        </authorList>
    </citation>
    <scope>NUCLEOTIDE SEQUENCE</scope>
</reference>
<dbReference type="EMBL" id="JABXBU010000012">
    <property type="protein sequence ID" value="KAF8788774.1"/>
    <property type="molecule type" value="Genomic_DNA"/>
</dbReference>
<organism evidence="2 3">
    <name type="scientific">Argiope bruennichi</name>
    <name type="common">Wasp spider</name>
    <name type="synonym">Aranea bruennichi</name>
    <dbReference type="NCBI Taxonomy" id="94029"/>
    <lineage>
        <taxon>Eukaryota</taxon>
        <taxon>Metazoa</taxon>
        <taxon>Ecdysozoa</taxon>
        <taxon>Arthropoda</taxon>
        <taxon>Chelicerata</taxon>
        <taxon>Arachnida</taxon>
        <taxon>Araneae</taxon>
        <taxon>Araneomorphae</taxon>
        <taxon>Entelegynae</taxon>
        <taxon>Araneoidea</taxon>
        <taxon>Araneidae</taxon>
        <taxon>Argiope</taxon>
    </lineage>
</organism>
<accession>A0A8T0FBW8</accession>
<keyword evidence="1" id="KW-0732">Signal</keyword>
<dbReference type="AlphaFoldDB" id="A0A8T0FBW8"/>
<evidence type="ECO:0000313" key="2">
    <source>
        <dbReference type="EMBL" id="KAF8788774.1"/>
    </source>
</evidence>
<gene>
    <name evidence="2" type="ORF">HNY73_006780</name>
</gene>
<dbReference type="Proteomes" id="UP000807504">
    <property type="component" value="Unassembled WGS sequence"/>
</dbReference>
<protein>
    <submittedName>
        <fullName evidence="2">Uncharacterized protein</fullName>
    </submittedName>
</protein>
<comment type="caution">
    <text evidence="2">The sequence shown here is derived from an EMBL/GenBank/DDBJ whole genome shotgun (WGS) entry which is preliminary data.</text>
</comment>
<reference evidence="2" key="2">
    <citation type="submission" date="2020-06" db="EMBL/GenBank/DDBJ databases">
        <authorList>
            <person name="Sheffer M."/>
        </authorList>
    </citation>
    <scope>NUCLEOTIDE SEQUENCE</scope>
</reference>
<feature type="signal peptide" evidence="1">
    <location>
        <begin position="1"/>
        <end position="21"/>
    </location>
</feature>
<evidence type="ECO:0000256" key="1">
    <source>
        <dbReference type="SAM" id="SignalP"/>
    </source>
</evidence>
<feature type="chain" id="PRO_5035864032" evidence="1">
    <location>
        <begin position="22"/>
        <end position="84"/>
    </location>
</feature>
<sequence length="84" mass="8994">MIHANVFLLIFLLGYILVGTACPKTPCPDGKYCIRSTSIQHAICLSAAPAGGRCTNYRYADGTYNDLPPCQPDLTCPVNGGKCE</sequence>
<keyword evidence="3" id="KW-1185">Reference proteome</keyword>
<name>A0A8T0FBW8_ARGBR</name>
<proteinExistence type="predicted"/>